<dbReference type="InterPro" id="IPR015867">
    <property type="entry name" value="N-reg_PII/ATP_PRibTrfase_C"/>
</dbReference>
<comment type="pathway">
    <text evidence="3 16">Amino-acid biosynthesis; L-histidine biosynthesis; L-histidine from 5-phospho-alpha-D-ribose 1-diphosphate: step 1/9.</text>
</comment>
<dbReference type="InterPro" id="IPR018198">
    <property type="entry name" value="ATP_PRibTrfase_CS"/>
</dbReference>
<dbReference type="InterPro" id="IPR013115">
    <property type="entry name" value="HisG_C"/>
</dbReference>
<evidence type="ECO:0000256" key="7">
    <source>
        <dbReference type="ARBA" id="ARBA00022490"/>
    </source>
</evidence>
<dbReference type="UniPathway" id="UPA00031">
    <property type="reaction ID" value="UER00006"/>
</dbReference>
<dbReference type="GO" id="GO:0000287">
    <property type="term" value="F:magnesium ion binding"/>
    <property type="evidence" value="ECO:0007669"/>
    <property type="project" value="UniProtKB-UniRule"/>
</dbReference>
<evidence type="ECO:0000256" key="9">
    <source>
        <dbReference type="ARBA" id="ARBA00022676"/>
    </source>
</evidence>
<comment type="caution">
    <text evidence="18">The sequence shown here is derived from an EMBL/GenBank/DDBJ whole genome shotgun (WGS) entry which is preliminary data.</text>
</comment>
<comment type="activity regulation">
    <text evidence="16">Feedback inhibited by histidine.</text>
</comment>
<dbReference type="NCBIfam" id="TIGR00070">
    <property type="entry name" value="hisG"/>
    <property type="match status" value="1"/>
</dbReference>
<evidence type="ECO:0000256" key="5">
    <source>
        <dbReference type="ARBA" id="ARBA00011946"/>
    </source>
</evidence>
<keyword evidence="19" id="KW-1185">Reference proteome</keyword>
<dbReference type="GO" id="GO:0005737">
    <property type="term" value="C:cytoplasm"/>
    <property type="evidence" value="ECO:0007669"/>
    <property type="project" value="UniProtKB-SubCell"/>
</dbReference>
<evidence type="ECO:0000259" key="17">
    <source>
        <dbReference type="Pfam" id="PF01634"/>
    </source>
</evidence>
<evidence type="ECO:0000256" key="15">
    <source>
        <dbReference type="ARBA" id="ARBA00024861"/>
    </source>
</evidence>
<dbReference type="PROSITE" id="PS01316">
    <property type="entry name" value="ATP_P_PHORIBOSYLTR"/>
    <property type="match status" value="1"/>
</dbReference>
<gene>
    <name evidence="16" type="primary">hisG</name>
    <name evidence="18" type="ORF">ARC20_12815</name>
</gene>
<dbReference type="OrthoDB" id="9801867at2"/>
<evidence type="ECO:0000256" key="2">
    <source>
        <dbReference type="ARBA" id="ARBA00004496"/>
    </source>
</evidence>
<dbReference type="PANTHER" id="PTHR21403">
    <property type="entry name" value="ATP PHOSPHORIBOSYLTRANSFERASE ATP-PRTASE"/>
    <property type="match status" value="1"/>
</dbReference>
<accession>A0A0R0AF92</accession>
<evidence type="ECO:0000256" key="4">
    <source>
        <dbReference type="ARBA" id="ARBA00007955"/>
    </source>
</evidence>
<evidence type="ECO:0000256" key="13">
    <source>
        <dbReference type="ARBA" id="ARBA00022840"/>
    </source>
</evidence>
<dbReference type="GO" id="GO:0005524">
    <property type="term" value="F:ATP binding"/>
    <property type="evidence" value="ECO:0007669"/>
    <property type="project" value="UniProtKB-KW"/>
</dbReference>
<keyword evidence="13 16" id="KW-0067">ATP-binding</keyword>
<comment type="catalytic activity">
    <reaction evidence="1 16">
        <text>1-(5-phospho-beta-D-ribosyl)-ATP + diphosphate = 5-phospho-alpha-D-ribose 1-diphosphate + ATP</text>
        <dbReference type="Rhea" id="RHEA:18473"/>
        <dbReference type="ChEBI" id="CHEBI:30616"/>
        <dbReference type="ChEBI" id="CHEBI:33019"/>
        <dbReference type="ChEBI" id="CHEBI:58017"/>
        <dbReference type="ChEBI" id="CHEBI:73183"/>
        <dbReference type="EC" id="2.4.2.17"/>
    </reaction>
</comment>
<keyword evidence="16" id="KW-0460">Magnesium</keyword>
<evidence type="ECO:0000313" key="19">
    <source>
        <dbReference type="Proteomes" id="UP000051802"/>
    </source>
</evidence>
<dbReference type="EC" id="2.4.2.17" evidence="5 16"/>
<dbReference type="STRING" id="676599.ARC20_12815"/>
<comment type="subcellular location">
    <subcellularLocation>
        <location evidence="2 16">Cytoplasm</location>
    </subcellularLocation>
</comment>
<keyword evidence="8 16" id="KW-0028">Amino-acid biosynthesis</keyword>
<dbReference type="NCBIfam" id="TIGR03455">
    <property type="entry name" value="HisG_C-term"/>
    <property type="match status" value="1"/>
</dbReference>
<dbReference type="FunFam" id="3.40.190.10:FF:000008">
    <property type="entry name" value="ATP phosphoribosyltransferase"/>
    <property type="match status" value="1"/>
</dbReference>
<protein>
    <recommendedName>
        <fullName evidence="6 16">ATP phosphoribosyltransferase</fullName>
        <shortName evidence="16">ATP-PRT</shortName>
        <shortName evidence="16">ATP-PRTase</shortName>
        <ecNumber evidence="5 16">2.4.2.17</ecNumber>
    </recommendedName>
</protein>
<organism evidence="18 19">
    <name type="scientific">Stenotrophomonas panacihumi</name>
    <dbReference type="NCBI Taxonomy" id="676599"/>
    <lineage>
        <taxon>Bacteria</taxon>
        <taxon>Pseudomonadati</taxon>
        <taxon>Pseudomonadota</taxon>
        <taxon>Gammaproteobacteria</taxon>
        <taxon>Lysobacterales</taxon>
        <taxon>Lysobacteraceae</taxon>
        <taxon>Stenotrophomonas</taxon>
    </lineage>
</organism>
<dbReference type="PANTHER" id="PTHR21403:SF8">
    <property type="entry name" value="ATP PHOSPHORIBOSYLTRANSFERASE"/>
    <property type="match status" value="1"/>
</dbReference>
<evidence type="ECO:0000256" key="10">
    <source>
        <dbReference type="ARBA" id="ARBA00022679"/>
    </source>
</evidence>
<evidence type="ECO:0000256" key="1">
    <source>
        <dbReference type="ARBA" id="ARBA00000915"/>
    </source>
</evidence>
<evidence type="ECO:0000256" key="14">
    <source>
        <dbReference type="ARBA" id="ARBA00023102"/>
    </source>
</evidence>
<name>A0A0R0AF92_9GAMM</name>
<dbReference type="InterPro" id="IPR020621">
    <property type="entry name" value="ATP-PRT_HisG_long"/>
</dbReference>
<keyword evidence="12 16" id="KW-0547">Nucleotide-binding</keyword>
<keyword evidence="11 16" id="KW-0479">Metal-binding</keyword>
<evidence type="ECO:0000256" key="16">
    <source>
        <dbReference type="HAMAP-Rule" id="MF_00079"/>
    </source>
</evidence>
<sequence>MTASQASPARDRLRIAIQKSGRLAEPARSLLAACGLSWRQSRDKLFCYGESLPVDLLLVRDDDIPGLIADGVCDLGIVGRNELDEQAAERRRNGMPDAYQSLRGLGFGQCRLMLAVPEEWEWRGVEQLAGLRIATSYPAILADWLERQGVDAQVVELSGSVEIAPRLGTADLICDLVSSGATLAANQLKPVETLLESEAVLAGAVREPNDMRAGLLAMLLKRVDGVLHQRDSKLLMFRAAGEQQVDALRRLLPDADPIERLPDDGSGALRLQTMCHGAVTWQRLEELERAGAQGLTVLTVERSLA</sequence>
<dbReference type="GO" id="GO:0000105">
    <property type="term" value="P:L-histidine biosynthetic process"/>
    <property type="evidence" value="ECO:0007669"/>
    <property type="project" value="UniProtKB-UniRule"/>
</dbReference>
<comment type="function">
    <text evidence="15 16">Catalyzes the condensation of ATP and 5-phosphoribose 1-diphosphate to form N'-(5'-phosphoribosyl)-ATP (PR-ATP). Has a crucial role in the pathway because the rate of histidine biosynthesis seems to be controlled primarily by regulation of HisG enzymatic activity.</text>
</comment>
<comment type="cofactor">
    <cofactor evidence="16">
        <name>Mg(2+)</name>
        <dbReference type="ChEBI" id="CHEBI:18420"/>
    </cofactor>
</comment>
<dbReference type="HAMAP" id="MF_00079">
    <property type="entry name" value="HisG_Long"/>
    <property type="match status" value="1"/>
</dbReference>
<proteinExistence type="inferred from homology"/>
<dbReference type="Gene3D" id="3.30.70.120">
    <property type="match status" value="1"/>
</dbReference>
<dbReference type="CDD" id="cd13592">
    <property type="entry name" value="PBP2_HisGL2"/>
    <property type="match status" value="1"/>
</dbReference>
<evidence type="ECO:0000256" key="11">
    <source>
        <dbReference type="ARBA" id="ARBA00022723"/>
    </source>
</evidence>
<keyword evidence="7 16" id="KW-0963">Cytoplasm</keyword>
<dbReference type="Pfam" id="PF01634">
    <property type="entry name" value="HisG"/>
    <property type="match status" value="1"/>
</dbReference>
<comment type="similarity">
    <text evidence="4 16">Belongs to the ATP phosphoribosyltransferase family. Long subfamily.</text>
</comment>
<keyword evidence="14 16" id="KW-0368">Histidine biosynthesis</keyword>
<feature type="domain" description="ATP phosphoribosyltransferase catalytic" evidence="17">
    <location>
        <begin position="60"/>
        <end position="209"/>
    </location>
</feature>
<dbReference type="InterPro" id="IPR013820">
    <property type="entry name" value="ATP_PRibTrfase_cat"/>
</dbReference>
<dbReference type="Gene3D" id="3.40.190.10">
    <property type="entry name" value="Periplasmic binding protein-like II"/>
    <property type="match status" value="2"/>
</dbReference>
<dbReference type="SUPFAM" id="SSF53850">
    <property type="entry name" value="Periplasmic binding protein-like II"/>
    <property type="match status" value="1"/>
</dbReference>
<evidence type="ECO:0000313" key="18">
    <source>
        <dbReference type="EMBL" id="KRG40698.1"/>
    </source>
</evidence>
<dbReference type="EMBL" id="LLXU01000095">
    <property type="protein sequence ID" value="KRG40698.1"/>
    <property type="molecule type" value="Genomic_DNA"/>
</dbReference>
<dbReference type="Proteomes" id="UP000051802">
    <property type="component" value="Unassembled WGS sequence"/>
</dbReference>
<evidence type="ECO:0000256" key="3">
    <source>
        <dbReference type="ARBA" id="ARBA00004667"/>
    </source>
</evidence>
<dbReference type="InterPro" id="IPR001348">
    <property type="entry name" value="ATP_PRibTrfase_HisG"/>
</dbReference>
<evidence type="ECO:0000256" key="6">
    <source>
        <dbReference type="ARBA" id="ARBA00020998"/>
    </source>
</evidence>
<evidence type="ECO:0000256" key="12">
    <source>
        <dbReference type="ARBA" id="ARBA00022741"/>
    </source>
</evidence>
<dbReference type="GO" id="GO:0003879">
    <property type="term" value="F:ATP phosphoribosyltransferase activity"/>
    <property type="evidence" value="ECO:0007669"/>
    <property type="project" value="UniProtKB-UniRule"/>
</dbReference>
<keyword evidence="9 16" id="KW-0328">Glycosyltransferase</keyword>
<reference evidence="18 19" key="1">
    <citation type="submission" date="2015-10" db="EMBL/GenBank/DDBJ databases">
        <title>Genome sequencing and analysis of members of genus Stenotrophomonas.</title>
        <authorList>
            <person name="Patil P.P."/>
            <person name="Midha S."/>
            <person name="Patil P.B."/>
        </authorList>
    </citation>
    <scope>NUCLEOTIDE SEQUENCE [LARGE SCALE GENOMIC DNA]</scope>
    <source>
        <strain evidence="18 19">JCM 16536</strain>
    </source>
</reference>
<keyword evidence="10 16" id="KW-0808">Transferase</keyword>
<dbReference type="AlphaFoldDB" id="A0A0R0AF92"/>
<dbReference type="RefSeq" id="WP_057647639.1">
    <property type="nucleotide sequence ID" value="NZ_LLXU01000095.1"/>
</dbReference>
<evidence type="ECO:0000256" key="8">
    <source>
        <dbReference type="ARBA" id="ARBA00022605"/>
    </source>
</evidence>